<dbReference type="PANTHER" id="PTHR21432">
    <property type="entry name" value="ACETYL-COA HYDROLASE-RELATED"/>
    <property type="match status" value="1"/>
</dbReference>
<dbReference type="Gene3D" id="3.30.750.70">
    <property type="entry name" value="4-hydroxybutyrate coenzyme like domains"/>
    <property type="match status" value="1"/>
</dbReference>
<dbReference type="InterPro" id="IPR026888">
    <property type="entry name" value="AcetylCoA_hyd_C"/>
</dbReference>
<dbReference type="InterPro" id="IPR016181">
    <property type="entry name" value="Acyl_CoA_acyltransferase"/>
</dbReference>
<dbReference type="KEGG" id="gps:C427_4403"/>
<dbReference type="HOGENOM" id="CLU_030703_1_0_6"/>
<dbReference type="InterPro" id="IPR000182">
    <property type="entry name" value="GNAT_dom"/>
</dbReference>
<name>M4RS61_9ALTE</name>
<evidence type="ECO:0000313" key="2">
    <source>
        <dbReference type="EMBL" id="AGH46505.1"/>
    </source>
</evidence>
<dbReference type="eggNOG" id="COG0427">
    <property type="taxonomic scope" value="Bacteria"/>
</dbReference>
<dbReference type="InterPro" id="IPR037171">
    <property type="entry name" value="NagB/RpiA_transferase-like"/>
</dbReference>
<dbReference type="eggNOG" id="COG1670">
    <property type="taxonomic scope" value="Bacteria"/>
</dbReference>
<dbReference type="Pfam" id="PF13336">
    <property type="entry name" value="AcetylCoA_hyd_C"/>
    <property type="match status" value="1"/>
</dbReference>
<dbReference type="Gene3D" id="3.40.1080.10">
    <property type="entry name" value="Glutaconate Coenzyme A-transferase"/>
    <property type="match status" value="1"/>
</dbReference>
<reference evidence="2 3" key="1">
    <citation type="journal article" date="2013" name="Genome Announc.">
        <title>Complete Genome Sequence of Glaciecola psychrophila Strain 170T.</title>
        <authorList>
            <person name="Yin J."/>
            <person name="Chen J."/>
            <person name="Liu G."/>
            <person name="Yu Y."/>
            <person name="Song L."/>
            <person name="Wang X."/>
            <person name="Qu X."/>
        </authorList>
    </citation>
    <scope>NUCLEOTIDE SEQUENCE [LARGE SCALE GENOMIC DNA]</scope>
    <source>
        <strain evidence="2 3">170</strain>
    </source>
</reference>
<dbReference type="Gene3D" id="3.40.630.30">
    <property type="match status" value="1"/>
</dbReference>
<dbReference type="Gene3D" id="3.40.1080.20">
    <property type="entry name" value="Acetyl-CoA hydrolase/transferase C-terminal domain"/>
    <property type="match status" value="1"/>
</dbReference>
<dbReference type="EMBL" id="CP003837">
    <property type="protein sequence ID" value="AGH46505.1"/>
    <property type="molecule type" value="Genomic_DNA"/>
</dbReference>
<dbReference type="GO" id="GO:0006083">
    <property type="term" value="P:acetate metabolic process"/>
    <property type="evidence" value="ECO:0007669"/>
    <property type="project" value="InterPro"/>
</dbReference>
<dbReference type="AlphaFoldDB" id="M4RS61"/>
<dbReference type="GO" id="GO:0016747">
    <property type="term" value="F:acyltransferase activity, transferring groups other than amino-acyl groups"/>
    <property type="evidence" value="ECO:0007669"/>
    <property type="project" value="InterPro"/>
</dbReference>
<dbReference type="SUPFAM" id="SSF55729">
    <property type="entry name" value="Acyl-CoA N-acyltransferases (Nat)"/>
    <property type="match status" value="1"/>
</dbReference>
<evidence type="ECO:0000313" key="3">
    <source>
        <dbReference type="Proteomes" id="UP000011864"/>
    </source>
</evidence>
<dbReference type="GO" id="GO:0008775">
    <property type="term" value="F:acetate CoA-transferase activity"/>
    <property type="evidence" value="ECO:0007669"/>
    <property type="project" value="InterPro"/>
</dbReference>
<dbReference type="InterPro" id="IPR046433">
    <property type="entry name" value="ActCoA_hydro"/>
</dbReference>
<dbReference type="STRING" id="1129794.C427_4403"/>
<dbReference type="InterPro" id="IPR038460">
    <property type="entry name" value="AcetylCoA_hyd_C_sf"/>
</dbReference>
<keyword evidence="3" id="KW-1185">Reference proteome</keyword>
<gene>
    <name evidence="2" type="ORF">C427_4403</name>
</gene>
<protein>
    <recommendedName>
        <fullName evidence="1">N-acetyltransferase domain-containing protein</fullName>
    </recommendedName>
</protein>
<feature type="domain" description="N-acetyltransferase" evidence="1">
    <location>
        <begin position="332"/>
        <end position="477"/>
    </location>
</feature>
<dbReference type="PROSITE" id="PS51186">
    <property type="entry name" value="GNAT"/>
    <property type="match status" value="1"/>
</dbReference>
<sequence>MGVDFGQESVKAAKIVIAGISEHMPWTGGDSLIHADRIDWWVEHNAPLLTSEELFPNLDRNILPPSVLNKIVENVMFEIPDGATLKFDINLAVNQLIPFLKDKKDLGLHSDLLTDELLQLIKTGVITNARKNINRGKTIVSHATGNKALFRYIHRNPAVEFQSLYKINRIDHIAQQDNLIAIIGGLKVDLSGQLAVDSVGSRFYSGVGSSDDSIRGADYSKGGKPIVILPSMSVKGNSNILFALPEGTGVTITRLDVHYVITEYGTAFLFGKGIRERCLALIDIAHPDCRKYLLDQAKNSFYIHSEQSGNSYKSAYPDQWECLHQTKRGKEVFIRPIKAVDEDNLRNFFHKLSDQNVYMRYFTHIRSLPQKVLKRFSDIDYHKDMALVALYPPKTTQQEIVGIGQWIIDERGGMPELALQVRDDWQGQGLGKFLFLRLIEMAKYYKIIKLKADVLSDNKAMNLVFETAGILYHKKPK</sequence>
<organism evidence="2 3">
    <name type="scientific">Paraglaciecola psychrophila 170</name>
    <dbReference type="NCBI Taxonomy" id="1129794"/>
    <lineage>
        <taxon>Bacteria</taxon>
        <taxon>Pseudomonadati</taxon>
        <taxon>Pseudomonadota</taxon>
        <taxon>Gammaproteobacteria</taxon>
        <taxon>Alteromonadales</taxon>
        <taxon>Alteromonadaceae</taxon>
        <taxon>Paraglaciecola</taxon>
    </lineage>
</organism>
<proteinExistence type="predicted"/>
<dbReference type="PANTHER" id="PTHR21432:SF20">
    <property type="entry name" value="ACETYL-COA HYDROLASE"/>
    <property type="match status" value="1"/>
</dbReference>
<accession>M4RS61</accession>
<dbReference type="Proteomes" id="UP000011864">
    <property type="component" value="Chromosome"/>
</dbReference>
<dbReference type="SUPFAM" id="SSF100950">
    <property type="entry name" value="NagB/RpiA/CoA transferase-like"/>
    <property type="match status" value="1"/>
</dbReference>
<evidence type="ECO:0000259" key="1">
    <source>
        <dbReference type="PROSITE" id="PS51186"/>
    </source>
</evidence>
<dbReference type="PATRIC" id="fig|1129794.4.peg.4384"/>